<evidence type="ECO:0000256" key="6">
    <source>
        <dbReference type="ARBA" id="ARBA00023163"/>
    </source>
</evidence>
<evidence type="ECO:0000259" key="8">
    <source>
        <dbReference type="PROSITE" id="PS51740"/>
    </source>
</evidence>
<dbReference type="CDD" id="cd16320">
    <property type="entry name" value="MraZ_N"/>
    <property type="match status" value="1"/>
</dbReference>
<proteinExistence type="inferred from homology"/>
<dbReference type="GO" id="GO:0000976">
    <property type="term" value="F:transcription cis-regulatory region binding"/>
    <property type="evidence" value="ECO:0007669"/>
    <property type="project" value="TreeGrafter"/>
</dbReference>
<evidence type="ECO:0000256" key="3">
    <source>
        <dbReference type="ARBA" id="ARBA00022737"/>
    </source>
</evidence>
<evidence type="ECO:0000256" key="2">
    <source>
        <dbReference type="ARBA" id="ARBA00022490"/>
    </source>
</evidence>
<evidence type="ECO:0000256" key="1">
    <source>
        <dbReference type="ARBA" id="ARBA00013860"/>
    </source>
</evidence>
<keyword evidence="3" id="KW-0677">Repeat</keyword>
<comment type="similarity">
    <text evidence="7">Belongs to the MraZ family.</text>
</comment>
<dbReference type="HAMAP" id="MF_01008">
    <property type="entry name" value="MraZ"/>
    <property type="match status" value="1"/>
</dbReference>
<dbReference type="CDD" id="cd16321">
    <property type="entry name" value="MraZ_C"/>
    <property type="match status" value="1"/>
</dbReference>
<keyword evidence="6 7" id="KW-0804">Transcription</keyword>
<dbReference type="PANTHER" id="PTHR34701">
    <property type="entry name" value="TRANSCRIPTIONAL REGULATOR MRAZ"/>
    <property type="match status" value="1"/>
</dbReference>
<keyword evidence="2 7" id="KW-0963">Cytoplasm</keyword>
<feature type="domain" description="SpoVT-AbrB" evidence="8">
    <location>
        <begin position="5"/>
        <end position="47"/>
    </location>
</feature>
<dbReference type="InterPro" id="IPR035642">
    <property type="entry name" value="MraZ_N"/>
</dbReference>
<dbReference type="PROSITE" id="PS51740">
    <property type="entry name" value="SPOVT_ABRB"/>
    <property type="match status" value="2"/>
</dbReference>
<comment type="subcellular location">
    <subcellularLocation>
        <location evidence="7">Cytoplasm</location>
        <location evidence="7">Nucleoid</location>
    </subcellularLocation>
</comment>
<evidence type="ECO:0000313" key="10">
    <source>
        <dbReference type="Proteomes" id="UP000199387"/>
    </source>
</evidence>
<dbReference type="GO" id="GO:2000143">
    <property type="term" value="P:negative regulation of DNA-templated transcription initiation"/>
    <property type="evidence" value="ECO:0007669"/>
    <property type="project" value="TreeGrafter"/>
</dbReference>
<dbReference type="InterPro" id="IPR007159">
    <property type="entry name" value="SpoVT-AbrB_dom"/>
</dbReference>
<gene>
    <name evidence="7" type="primary">mraZ</name>
    <name evidence="9" type="ORF">SAMN04488112_101171</name>
</gene>
<sequence length="145" mass="16754">MFMGEYRHTVDDKGRMIIPSKFREGLGESFVITRGLDHCLFVYPMPEWKQLEQKLKSLPFTKADARAFTRFFFSGATVAELDKQGRVNLPGNLREFAKLEKECVVIGVSNRVEIWSREAWSSYYESSEDSFNEIAESLVDLDLNL</sequence>
<dbReference type="Gene3D" id="3.40.1550.20">
    <property type="entry name" value="Transcriptional regulator MraZ domain"/>
    <property type="match status" value="1"/>
</dbReference>
<keyword evidence="4 7" id="KW-0805">Transcription regulation</keyword>
<dbReference type="AlphaFoldDB" id="A0A1G6HSV9"/>
<evidence type="ECO:0000313" key="9">
    <source>
        <dbReference type="EMBL" id="SDB96576.1"/>
    </source>
</evidence>
<keyword evidence="5 7" id="KW-0238">DNA-binding</keyword>
<dbReference type="EMBL" id="FMZA01000001">
    <property type="protein sequence ID" value="SDB96576.1"/>
    <property type="molecule type" value="Genomic_DNA"/>
</dbReference>
<dbReference type="GO" id="GO:0009295">
    <property type="term" value="C:nucleoid"/>
    <property type="evidence" value="ECO:0007669"/>
    <property type="project" value="UniProtKB-SubCell"/>
</dbReference>
<dbReference type="GO" id="GO:0003700">
    <property type="term" value="F:DNA-binding transcription factor activity"/>
    <property type="evidence" value="ECO:0007669"/>
    <property type="project" value="UniProtKB-UniRule"/>
</dbReference>
<dbReference type="InterPro" id="IPR035644">
    <property type="entry name" value="MraZ_C"/>
</dbReference>
<accession>A0A1G6HSV9</accession>
<dbReference type="InterPro" id="IPR038619">
    <property type="entry name" value="MraZ_sf"/>
</dbReference>
<evidence type="ECO:0000256" key="4">
    <source>
        <dbReference type="ARBA" id="ARBA00023015"/>
    </source>
</evidence>
<dbReference type="NCBIfam" id="TIGR00242">
    <property type="entry name" value="division/cell wall cluster transcriptional repressor MraZ"/>
    <property type="match status" value="1"/>
</dbReference>
<evidence type="ECO:0000256" key="7">
    <source>
        <dbReference type="HAMAP-Rule" id="MF_01008"/>
    </source>
</evidence>
<dbReference type="STRING" id="1236220.SAMN04488112_101171"/>
<dbReference type="InterPro" id="IPR037914">
    <property type="entry name" value="SpoVT-AbrB_sf"/>
</dbReference>
<dbReference type="OrthoDB" id="9807753at2"/>
<dbReference type="InterPro" id="IPR020603">
    <property type="entry name" value="MraZ_dom"/>
</dbReference>
<feature type="domain" description="SpoVT-AbrB" evidence="8">
    <location>
        <begin position="76"/>
        <end position="119"/>
    </location>
</feature>
<dbReference type="GO" id="GO:0005737">
    <property type="term" value="C:cytoplasm"/>
    <property type="evidence" value="ECO:0007669"/>
    <property type="project" value="UniProtKB-UniRule"/>
</dbReference>
<organism evidence="9 10">
    <name type="scientific">Melghirimyces thermohalophilus</name>
    <dbReference type="NCBI Taxonomy" id="1236220"/>
    <lineage>
        <taxon>Bacteria</taxon>
        <taxon>Bacillati</taxon>
        <taxon>Bacillota</taxon>
        <taxon>Bacilli</taxon>
        <taxon>Bacillales</taxon>
        <taxon>Thermoactinomycetaceae</taxon>
        <taxon>Melghirimyces</taxon>
    </lineage>
</organism>
<dbReference type="InterPro" id="IPR003444">
    <property type="entry name" value="MraZ"/>
</dbReference>
<name>A0A1G6HSV9_9BACL</name>
<dbReference type="RefSeq" id="WP_091565526.1">
    <property type="nucleotide sequence ID" value="NZ_FMZA01000001.1"/>
</dbReference>
<protein>
    <recommendedName>
        <fullName evidence="1 7">Transcriptional regulator MraZ</fullName>
    </recommendedName>
</protein>
<dbReference type="PANTHER" id="PTHR34701:SF1">
    <property type="entry name" value="TRANSCRIPTIONAL REGULATOR MRAZ"/>
    <property type="match status" value="1"/>
</dbReference>
<dbReference type="FunFam" id="3.40.1550.20:FF:000002">
    <property type="entry name" value="Transcriptional regulator MraZ"/>
    <property type="match status" value="1"/>
</dbReference>
<keyword evidence="10" id="KW-1185">Reference proteome</keyword>
<comment type="subunit">
    <text evidence="7">Forms oligomers.</text>
</comment>
<dbReference type="SUPFAM" id="SSF89447">
    <property type="entry name" value="AbrB/MazE/MraZ-like"/>
    <property type="match status" value="1"/>
</dbReference>
<dbReference type="Proteomes" id="UP000199387">
    <property type="component" value="Unassembled WGS sequence"/>
</dbReference>
<dbReference type="Pfam" id="PF02381">
    <property type="entry name" value="MraZ"/>
    <property type="match status" value="2"/>
</dbReference>
<evidence type="ECO:0000256" key="5">
    <source>
        <dbReference type="ARBA" id="ARBA00023125"/>
    </source>
</evidence>
<reference evidence="9 10" key="1">
    <citation type="submission" date="2016-10" db="EMBL/GenBank/DDBJ databases">
        <authorList>
            <person name="de Groot N.N."/>
        </authorList>
    </citation>
    <scope>NUCLEOTIDE SEQUENCE [LARGE SCALE GENOMIC DNA]</scope>
    <source>
        <strain evidence="9 10">DSM 45514</strain>
    </source>
</reference>